<evidence type="ECO:0008006" key="4">
    <source>
        <dbReference type="Google" id="ProtNLM"/>
    </source>
</evidence>
<proteinExistence type="predicted"/>
<accession>A0AAD9L2E2</accession>
<reference evidence="2" key="1">
    <citation type="journal article" date="2023" name="Mol. Biol. Evol.">
        <title>Third-Generation Sequencing Reveals the Adaptive Role of the Epigenome in Three Deep-Sea Polychaetes.</title>
        <authorList>
            <person name="Perez M."/>
            <person name="Aroh O."/>
            <person name="Sun Y."/>
            <person name="Lan Y."/>
            <person name="Juniper S.K."/>
            <person name="Young C.R."/>
            <person name="Angers B."/>
            <person name="Qian P.Y."/>
        </authorList>
    </citation>
    <scope>NUCLEOTIDE SEQUENCE</scope>
    <source>
        <strain evidence="2">R07B-5</strain>
    </source>
</reference>
<protein>
    <recommendedName>
        <fullName evidence="4">Secreted protein</fullName>
    </recommendedName>
</protein>
<keyword evidence="3" id="KW-1185">Reference proteome</keyword>
<sequence>MHSVLTCVLMDLVASYLSVYGSVQPIIPKTSCSKQRISNPTFHNNLIYTFINMLRALPSCSHFMTADKLVTASTNWFGTHHQLTPSLLVLFLYIQLPVCLSFRGHSPLVYLPIRAFVFAARIYIQIFLHPLNDPI</sequence>
<dbReference type="Proteomes" id="UP001209878">
    <property type="component" value="Unassembled WGS sequence"/>
</dbReference>
<feature type="signal peptide" evidence="1">
    <location>
        <begin position="1"/>
        <end position="21"/>
    </location>
</feature>
<evidence type="ECO:0000313" key="3">
    <source>
        <dbReference type="Proteomes" id="UP001209878"/>
    </source>
</evidence>
<dbReference type="EMBL" id="JAODUO010000366">
    <property type="protein sequence ID" value="KAK2182118.1"/>
    <property type="molecule type" value="Genomic_DNA"/>
</dbReference>
<name>A0AAD9L2E2_RIDPI</name>
<keyword evidence="1" id="KW-0732">Signal</keyword>
<evidence type="ECO:0000313" key="2">
    <source>
        <dbReference type="EMBL" id="KAK2182118.1"/>
    </source>
</evidence>
<dbReference type="AlphaFoldDB" id="A0AAD9L2E2"/>
<feature type="chain" id="PRO_5042245218" description="Secreted protein" evidence="1">
    <location>
        <begin position="22"/>
        <end position="135"/>
    </location>
</feature>
<gene>
    <name evidence="2" type="ORF">NP493_366g02031</name>
</gene>
<comment type="caution">
    <text evidence="2">The sequence shown here is derived from an EMBL/GenBank/DDBJ whole genome shotgun (WGS) entry which is preliminary data.</text>
</comment>
<organism evidence="2 3">
    <name type="scientific">Ridgeia piscesae</name>
    <name type="common">Tubeworm</name>
    <dbReference type="NCBI Taxonomy" id="27915"/>
    <lineage>
        <taxon>Eukaryota</taxon>
        <taxon>Metazoa</taxon>
        <taxon>Spiralia</taxon>
        <taxon>Lophotrochozoa</taxon>
        <taxon>Annelida</taxon>
        <taxon>Polychaeta</taxon>
        <taxon>Sedentaria</taxon>
        <taxon>Canalipalpata</taxon>
        <taxon>Sabellida</taxon>
        <taxon>Siboglinidae</taxon>
        <taxon>Ridgeia</taxon>
    </lineage>
</organism>
<evidence type="ECO:0000256" key="1">
    <source>
        <dbReference type="SAM" id="SignalP"/>
    </source>
</evidence>